<dbReference type="SMART" id="SM00091">
    <property type="entry name" value="PAS"/>
    <property type="match status" value="4"/>
</dbReference>
<dbReference type="Pfam" id="PF08447">
    <property type="entry name" value="PAS_3"/>
    <property type="match status" value="1"/>
</dbReference>
<evidence type="ECO:0000256" key="5">
    <source>
        <dbReference type="ARBA" id="ARBA00022777"/>
    </source>
</evidence>
<dbReference type="SMART" id="SM00388">
    <property type="entry name" value="HisKA"/>
    <property type="match status" value="1"/>
</dbReference>
<dbReference type="SUPFAM" id="SSF55874">
    <property type="entry name" value="ATPase domain of HSP90 chaperone/DNA topoisomerase II/histidine kinase"/>
    <property type="match status" value="1"/>
</dbReference>
<evidence type="ECO:0000259" key="10">
    <source>
        <dbReference type="PROSITE" id="PS50112"/>
    </source>
</evidence>
<dbReference type="Pfam" id="PF08448">
    <property type="entry name" value="PAS_4"/>
    <property type="match status" value="1"/>
</dbReference>
<dbReference type="Pfam" id="PF01590">
    <property type="entry name" value="GAF"/>
    <property type="match status" value="1"/>
</dbReference>
<dbReference type="SMART" id="SM00387">
    <property type="entry name" value="HATPase_c"/>
    <property type="match status" value="1"/>
</dbReference>
<dbReference type="AlphaFoldDB" id="A0A517Z5J6"/>
<gene>
    <name evidence="12" type="primary">luxQ_4</name>
    <name evidence="12" type="ORF">Mal4_20510</name>
</gene>
<dbReference type="Pfam" id="PF00989">
    <property type="entry name" value="PAS"/>
    <property type="match status" value="1"/>
</dbReference>
<dbReference type="SMART" id="SM00448">
    <property type="entry name" value="REC"/>
    <property type="match status" value="1"/>
</dbReference>
<feature type="domain" description="PAS" evidence="10">
    <location>
        <begin position="199"/>
        <end position="268"/>
    </location>
</feature>
<dbReference type="KEGG" id="mri:Mal4_20510"/>
<evidence type="ECO:0000256" key="3">
    <source>
        <dbReference type="ARBA" id="ARBA00022553"/>
    </source>
</evidence>
<dbReference type="InterPro" id="IPR000700">
    <property type="entry name" value="PAS-assoc_C"/>
</dbReference>
<keyword evidence="4 12" id="KW-0808">Transferase</keyword>
<dbReference type="Gene3D" id="1.10.287.130">
    <property type="match status" value="1"/>
</dbReference>
<proteinExistence type="predicted"/>
<dbReference type="InterPro" id="IPR001610">
    <property type="entry name" value="PAC"/>
</dbReference>
<dbReference type="Pfam" id="PF00512">
    <property type="entry name" value="HisKA"/>
    <property type="match status" value="1"/>
</dbReference>
<dbReference type="FunFam" id="3.30.565.10:FF:000006">
    <property type="entry name" value="Sensor histidine kinase WalK"/>
    <property type="match status" value="1"/>
</dbReference>
<feature type="domain" description="PAC" evidence="11">
    <location>
        <begin position="681"/>
        <end position="733"/>
    </location>
</feature>
<dbReference type="GO" id="GO:0009927">
    <property type="term" value="F:histidine phosphotransfer kinase activity"/>
    <property type="evidence" value="ECO:0007669"/>
    <property type="project" value="TreeGrafter"/>
</dbReference>
<feature type="domain" description="Histidine kinase" evidence="8">
    <location>
        <begin position="751"/>
        <end position="970"/>
    </location>
</feature>
<dbReference type="EC" id="2.7.13.3" evidence="2"/>
<dbReference type="PANTHER" id="PTHR43047">
    <property type="entry name" value="TWO-COMPONENT HISTIDINE PROTEIN KINASE"/>
    <property type="match status" value="1"/>
</dbReference>
<dbReference type="Gene3D" id="3.30.450.40">
    <property type="match status" value="1"/>
</dbReference>
<evidence type="ECO:0000313" key="12">
    <source>
        <dbReference type="EMBL" id="QDU37734.1"/>
    </source>
</evidence>
<dbReference type="InterPro" id="IPR013656">
    <property type="entry name" value="PAS_4"/>
</dbReference>
<dbReference type="PRINTS" id="PR00344">
    <property type="entry name" value="BCTRLSENSOR"/>
</dbReference>
<dbReference type="InterPro" id="IPR003594">
    <property type="entry name" value="HATPase_dom"/>
</dbReference>
<dbReference type="PROSITE" id="PS50112">
    <property type="entry name" value="PAS"/>
    <property type="match status" value="2"/>
</dbReference>
<evidence type="ECO:0000256" key="6">
    <source>
        <dbReference type="PROSITE-ProRule" id="PRU00169"/>
    </source>
</evidence>
<dbReference type="GO" id="GO:0000155">
    <property type="term" value="F:phosphorelay sensor kinase activity"/>
    <property type="evidence" value="ECO:0007669"/>
    <property type="project" value="InterPro"/>
</dbReference>
<dbReference type="SUPFAM" id="SSF47384">
    <property type="entry name" value="Homodimeric domain of signal transducing histidine kinase"/>
    <property type="match status" value="1"/>
</dbReference>
<dbReference type="InterPro" id="IPR011006">
    <property type="entry name" value="CheY-like_superfamily"/>
</dbReference>
<dbReference type="SMART" id="SM00065">
    <property type="entry name" value="GAF"/>
    <property type="match status" value="1"/>
</dbReference>
<dbReference type="Gene3D" id="3.30.450.20">
    <property type="entry name" value="PAS domain"/>
    <property type="match status" value="4"/>
</dbReference>
<dbReference type="Pfam" id="PF00072">
    <property type="entry name" value="Response_reg"/>
    <property type="match status" value="1"/>
</dbReference>
<comment type="catalytic activity">
    <reaction evidence="1">
        <text>ATP + protein L-histidine = ADP + protein N-phospho-L-histidine.</text>
        <dbReference type="EC" id="2.7.13.3"/>
    </reaction>
</comment>
<dbReference type="InterPro" id="IPR035965">
    <property type="entry name" value="PAS-like_dom_sf"/>
</dbReference>
<feature type="domain" description="PAS" evidence="10">
    <location>
        <begin position="605"/>
        <end position="678"/>
    </location>
</feature>
<dbReference type="InterPro" id="IPR001789">
    <property type="entry name" value="Sig_transdc_resp-reg_receiver"/>
</dbReference>
<feature type="domain" description="PAC" evidence="11">
    <location>
        <begin position="411"/>
        <end position="463"/>
    </location>
</feature>
<dbReference type="InterPro" id="IPR003018">
    <property type="entry name" value="GAF"/>
</dbReference>
<keyword evidence="13" id="KW-1185">Reference proteome</keyword>
<dbReference type="PROSITE" id="PS50109">
    <property type="entry name" value="HIS_KIN"/>
    <property type="match status" value="1"/>
</dbReference>
<dbReference type="SUPFAM" id="SSF55781">
    <property type="entry name" value="GAF domain-like"/>
    <property type="match status" value="1"/>
</dbReference>
<dbReference type="NCBIfam" id="TIGR00229">
    <property type="entry name" value="sensory_box"/>
    <property type="match status" value="3"/>
</dbReference>
<dbReference type="InterPro" id="IPR003661">
    <property type="entry name" value="HisK_dim/P_dom"/>
</dbReference>
<dbReference type="InterPro" id="IPR005467">
    <property type="entry name" value="His_kinase_dom"/>
</dbReference>
<dbReference type="InterPro" id="IPR036097">
    <property type="entry name" value="HisK_dim/P_sf"/>
</dbReference>
<dbReference type="InterPro" id="IPR036890">
    <property type="entry name" value="HATPase_C_sf"/>
</dbReference>
<dbReference type="SUPFAM" id="SSF55785">
    <property type="entry name" value="PYP-like sensor domain (PAS domain)"/>
    <property type="match status" value="4"/>
</dbReference>
<sequence length="1108" mass="123561">MSAAVLSEIREAIWQGAPSLALTLDMTSQLESIADADRLAALCSLQMLDSPAEESFDRLTRLAARLLRSPVSVVTLIDADRQFFKSCVGLPEPWASERGSSLDLSFCRITVETAAPLIVEDARTDSRTCGHPAIEKMGVIAYAGFPVRGPSGHVLGTLCVVDVEPRNWTEDDIEVLRELAVSVESEIALSAAAAADRERSQMLDALIRATPLAVAVIERDATVRLWNPAAESLFGWSADDVLGQPLPIVPPDKVEECRRVRDEIATWETPQSVTTFRVARDGSRIPVKISVASLEVYDRHEECLLLIFDDIREQVRSREEREQLLHELQKERALLQAIVDQMPAGTVVAEVPGGRVSVTNQVATALIGEDLPDVIEPRPLKKYRGYHQDGRPYEVNEWPLVRSIEKGEVIHNEEILFETPSGELRTLLVSATPVSCPGEPVSAAVTVFTDVTPLKESEAALRRSEETSRRIIESSQDCIKTLDLDGRLLSMSVGGQKRLNILNIDELVGSQWATFWQGEDRRRAEEAIREARAGRAGRFRGMCPVQGTNEPAWWDVIITPILGENGRPEQLLSISRDVTESVNAELEREALIAREVEARHAAEIAEERYRDLVDGLDAIVWEADARTWTFNFVSQRAERILGYPIERWLNDPTFWPSIIHPDDRDLTVRFCRDACDRGEDHDFEYRAVTADGRTVWLRDLVYIGEDDEGQPTRLRGVMIDTTAKKELEAKLRERADQLTELDQRKNQFLAILAHELRNPLAPIGNAVDLLEFCSDDPEQIGEIRLILQDQVRQLVRLIDDLMDISRITRGKVVLQFEQVRIGDVLETAVDSVQPVQEELGHELVVDDDDAAELVVRGDYVRLAQVVTNLLNNACKYTPRGGRIEVSARGSDGFVELSIRDNGIGIPDEEAAGIFEMFTQVDRSVSKSRGGLGIGLTLVKQLVEMHGGTVRLAYSKPSEGSEFVVRLPLLDSQKIEAPEPDVPYKADRSFRVLVVDDVPAIAKIFEKLVRAMGHEVTATFDPETCLQKAAEIRPDIIFSDICMPTMDGYELARRIRTTPGLEATKLVAMTGNGQPQDVRAAYEAGFDRHVVKPASMHILQEMFQEFALD</sequence>
<feature type="modified residue" description="4-aspartylphosphate" evidence="6">
    <location>
        <position position="1039"/>
    </location>
</feature>
<feature type="domain" description="Response regulatory" evidence="9">
    <location>
        <begin position="990"/>
        <end position="1106"/>
    </location>
</feature>
<dbReference type="Pfam" id="PF02518">
    <property type="entry name" value="HATPase_c"/>
    <property type="match status" value="1"/>
</dbReference>
<evidence type="ECO:0000259" key="8">
    <source>
        <dbReference type="PROSITE" id="PS50109"/>
    </source>
</evidence>
<dbReference type="PROSITE" id="PS50110">
    <property type="entry name" value="RESPONSE_REGULATORY"/>
    <property type="match status" value="1"/>
</dbReference>
<protein>
    <recommendedName>
        <fullName evidence="2">histidine kinase</fullName>
        <ecNumber evidence="2">2.7.13.3</ecNumber>
    </recommendedName>
</protein>
<dbReference type="Proteomes" id="UP000320496">
    <property type="component" value="Chromosome"/>
</dbReference>
<organism evidence="12 13">
    <name type="scientific">Maioricimonas rarisocia</name>
    <dbReference type="NCBI Taxonomy" id="2528026"/>
    <lineage>
        <taxon>Bacteria</taxon>
        <taxon>Pseudomonadati</taxon>
        <taxon>Planctomycetota</taxon>
        <taxon>Planctomycetia</taxon>
        <taxon>Planctomycetales</taxon>
        <taxon>Planctomycetaceae</taxon>
        <taxon>Maioricimonas</taxon>
    </lineage>
</organism>
<keyword evidence="3 6" id="KW-0597">Phosphoprotein</keyword>
<name>A0A517Z5J6_9PLAN</name>
<evidence type="ECO:0000256" key="7">
    <source>
        <dbReference type="SAM" id="Coils"/>
    </source>
</evidence>
<dbReference type="SMART" id="SM00086">
    <property type="entry name" value="PAC"/>
    <property type="match status" value="4"/>
</dbReference>
<dbReference type="InterPro" id="IPR029016">
    <property type="entry name" value="GAF-like_dom_sf"/>
</dbReference>
<evidence type="ECO:0000256" key="2">
    <source>
        <dbReference type="ARBA" id="ARBA00012438"/>
    </source>
</evidence>
<evidence type="ECO:0000256" key="4">
    <source>
        <dbReference type="ARBA" id="ARBA00022679"/>
    </source>
</evidence>
<dbReference type="CDD" id="cd00130">
    <property type="entry name" value="PAS"/>
    <property type="match status" value="3"/>
</dbReference>
<dbReference type="Gene3D" id="3.40.50.2300">
    <property type="match status" value="1"/>
</dbReference>
<dbReference type="PROSITE" id="PS50113">
    <property type="entry name" value="PAC"/>
    <property type="match status" value="2"/>
</dbReference>
<evidence type="ECO:0000313" key="13">
    <source>
        <dbReference type="Proteomes" id="UP000320496"/>
    </source>
</evidence>
<dbReference type="CDD" id="cd00082">
    <property type="entry name" value="HisKA"/>
    <property type="match status" value="1"/>
</dbReference>
<dbReference type="InterPro" id="IPR013655">
    <property type="entry name" value="PAS_fold_3"/>
</dbReference>
<evidence type="ECO:0000259" key="11">
    <source>
        <dbReference type="PROSITE" id="PS50113"/>
    </source>
</evidence>
<evidence type="ECO:0000259" key="9">
    <source>
        <dbReference type="PROSITE" id="PS50110"/>
    </source>
</evidence>
<dbReference type="CDD" id="cd17580">
    <property type="entry name" value="REC_2_DhkD-like"/>
    <property type="match status" value="1"/>
</dbReference>
<dbReference type="GO" id="GO:0006355">
    <property type="term" value="P:regulation of DNA-templated transcription"/>
    <property type="evidence" value="ECO:0007669"/>
    <property type="project" value="InterPro"/>
</dbReference>
<reference evidence="12 13" key="1">
    <citation type="submission" date="2019-02" db="EMBL/GenBank/DDBJ databases">
        <title>Deep-cultivation of Planctomycetes and their phenomic and genomic characterization uncovers novel biology.</title>
        <authorList>
            <person name="Wiegand S."/>
            <person name="Jogler M."/>
            <person name="Boedeker C."/>
            <person name="Pinto D."/>
            <person name="Vollmers J."/>
            <person name="Rivas-Marin E."/>
            <person name="Kohn T."/>
            <person name="Peeters S.H."/>
            <person name="Heuer A."/>
            <person name="Rast P."/>
            <person name="Oberbeckmann S."/>
            <person name="Bunk B."/>
            <person name="Jeske O."/>
            <person name="Meyerdierks A."/>
            <person name="Storesund J.E."/>
            <person name="Kallscheuer N."/>
            <person name="Luecker S."/>
            <person name="Lage O.M."/>
            <person name="Pohl T."/>
            <person name="Merkel B.J."/>
            <person name="Hornburger P."/>
            <person name="Mueller R.-W."/>
            <person name="Bruemmer F."/>
            <person name="Labrenz M."/>
            <person name="Spormann A.M."/>
            <person name="Op den Camp H."/>
            <person name="Overmann J."/>
            <person name="Amann R."/>
            <person name="Jetten M.S.M."/>
            <person name="Mascher T."/>
            <person name="Medema M.H."/>
            <person name="Devos D.P."/>
            <person name="Kaster A.-K."/>
            <person name="Ovreas L."/>
            <person name="Rohde M."/>
            <person name="Galperin M.Y."/>
            <person name="Jogler C."/>
        </authorList>
    </citation>
    <scope>NUCLEOTIDE SEQUENCE [LARGE SCALE GENOMIC DNA]</scope>
    <source>
        <strain evidence="12 13">Mal4</strain>
    </source>
</reference>
<evidence type="ECO:0000256" key="1">
    <source>
        <dbReference type="ARBA" id="ARBA00000085"/>
    </source>
</evidence>
<dbReference type="PANTHER" id="PTHR43047:SF72">
    <property type="entry name" value="OSMOSENSING HISTIDINE PROTEIN KINASE SLN1"/>
    <property type="match status" value="1"/>
</dbReference>
<keyword evidence="5 12" id="KW-0418">Kinase</keyword>
<dbReference type="GO" id="GO:0005886">
    <property type="term" value="C:plasma membrane"/>
    <property type="evidence" value="ECO:0007669"/>
    <property type="project" value="TreeGrafter"/>
</dbReference>
<keyword evidence="7" id="KW-0175">Coiled coil</keyword>
<dbReference type="InterPro" id="IPR004358">
    <property type="entry name" value="Sig_transdc_His_kin-like_C"/>
</dbReference>
<dbReference type="Gene3D" id="3.30.565.10">
    <property type="entry name" value="Histidine kinase-like ATPase, C-terminal domain"/>
    <property type="match status" value="1"/>
</dbReference>
<dbReference type="SUPFAM" id="SSF52172">
    <property type="entry name" value="CheY-like"/>
    <property type="match status" value="1"/>
</dbReference>
<feature type="coiled-coil region" evidence="7">
    <location>
        <begin position="311"/>
        <end position="341"/>
    </location>
</feature>
<dbReference type="InterPro" id="IPR013767">
    <property type="entry name" value="PAS_fold"/>
</dbReference>
<accession>A0A517Z5J6</accession>
<dbReference type="EMBL" id="CP036275">
    <property type="protein sequence ID" value="QDU37734.1"/>
    <property type="molecule type" value="Genomic_DNA"/>
</dbReference>
<dbReference type="InterPro" id="IPR000014">
    <property type="entry name" value="PAS"/>
</dbReference>